<comment type="caution">
    <text evidence="1">The sequence shown here is derived from an EMBL/GenBank/DDBJ whole genome shotgun (WGS) entry which is preliminary data.</text>
</comment>
<organism evidence="1 2">
    <name type="scientific">Polyplax serrata</name>
    <name type="common">Common mouse louse</name>
    <dbReference type="NCBI Taxonomy" id="468196"/>
    <lineage>
        <taxon>Eukaryota</taxon>
        <taxon>Metazoa</taxon>
        <taxon>Ecdysozoa</taxon>
        <taxon>Arthropoda</taxon>
        <taxon>Hexapoda</taxon>
        <taxon>Insecta</taxon>
        <taxon>Pterygota</taxon>
        <taxon>Neoptera</taxon>
        <taxon>Paraneoptera</taxon>
        <taxon>Psocodea</taxon>
        <taxon>Troctomorpha</taxon>
        <taxon>Phthiraptera</taxon>
        <taxon>Anoplura</taxon>
        <taxon>Polyplacidae</taxon>
        <taxon>Polyplax</taxon>
    </lineage>
</organism>
<dbReference type="Proteomes" id="UP001372834">
    <property type="component" value="Unassembled WGS sequence"/>
</dbReference>
<dbReference type="EMBL" id="JAWJWE010000001">
    <property type="protein sequence ID" value="KAK6644212.1"/>
    <property type="molecule type" value="Genomic_DNA"/>
</dbReference>
<feature type="non-terminal residue" evidence="1">
    <location>
        <position position="65"/>
    </location>
</feature>
<evidence type="ECO:0000313" key="1">
    <source>
        <dbReference type="EMBL" id="KAK6644212.1"/>
    </source>
</evidence>
<accession>A0AAN8SG38</accession>
<dbReference type="AlphaFoldDB" id="A0AAN8SG38"/>
<gene>
    <name evidence="1" type="ORF">RUM43_000479</name>
</gene>
<name>A0AAN8SG38_POLSC</name>
<sequence>MAVTVEAIVVCIPEKKRSFTFKQQGFQSNLIISDELPNGGNKVRVQLKRTFSLRRRLLAGRVPPK</sequence>
<evidence type="ECO:0000313" key="2">
    <source>
        <dbReference type="Proteomes" id="UP001372834"/>
    </source>
</evidence>
<reference evidence="1 2" key="1">
    <citation type="submission" date="2023-10" db="EMBL/GenBank/DDBJ databases">
        <title>Genomes of two closely related lineages of the louse Polyplax serrata with different host specificities.</title>
        <authorList>
            <person name="Martinu J."/>
            <person name="Tarabai H."/>
            <person name="Stefka J."/>
            <person name="Hypsa V."/>
        </authorList>
    </citation>
    <scope>NUCLEOTIDE SEQUENCE [LARGE SCALE GENOMIC DNA]</scope>
    <source>
        <strain evidence="1">HR10_N</strain>
    </source>
</reference>
<proteinExistence type="predicted"/>
<protein>
    <submittedName>
        <fullName evidence="1">Uncharacterized protein</fullName>
    </submittedName>
</protein>